<gene>
    <name evidence="2" type="ORF">TIFTF001_016462</name>
</gene>
<name>A0AA88A7L3_FICCA</name>
<sequence>MADRERRGTKRPSAEERIAWLQKNARLGKGKGKEGASTVPPSGGAVPTVAPAKTVVPPVTQTRRAAQRYARTGRERISQGRTTNRAATKFAPTVPGRTSQPSFHPCHSGVLGSPSAGFEVRRTVEYRGGRVLQALRPRGGRQRLHGQADRGKLCASSSPGVRQPRLTPIGWRTKSTEADARSARRSEKEARTVRGIAEEAKKEAEDRAKAADKRARLAEEELRRVED</sequence>
<proteinExistence type="predicted"/>
<feature type="compositionally biased region" description="Low complexity" evidence="1">
    <location>
        <begin position="45"/>
        <end position="54"/>
    </location>
</feature>
<dbReference type="AlphaFoldDB" id="A0AA88A7L3"/>
<evidence type="ECO:0000256" key="1">
    <source>
        <dbReference type="SAM" id="MobiDB-lite"/>
    </source>
</evidence>
<dbReference type="Proteomes" id="UP001187192">
    <property type="component" value="Unassembled WGS sequence"/>
</dbReference>
<feature type="region of interest" description="Disordered" evidence="1">
    <location>
        <begin position="69"/>
        <end position="108"/>
    </location>
</feature>
<evidence type="ECO:0000313" key="3">
    <source>
        <dbReference type="Proteomes" id="UP001187192"/>
    </source>
</evidence>
<comment type="caution">
    <text evidence="2">The sequence shown here is derived from an EMBL/GenBank/DDBJ whole genome shotgun (WGS) entry which is preliminary data.</text>
</comment>
<organism evidence="2 3">
    <name type="scientific">Ficus carica</name>
    <name type="common">Common fig</name>
    <dbReference type="NCBI Taxonomy" id="3494"/>
    <lineage>
        <taxon>Eukaryota</taxon>
        <taxon>Viridiplantae</taxon>
        <taxon>Streptophyta</taxon>
        <taxon>Embryophyta</taxon>
        <taxon>Tracheophyta</taxon>
        <taxon>Spermatophyta</taxon>
        <taxon>Magnoliopsida</taxon>
        <taxon>eudicotyledons</taxon>
        <taxon>Gunneridae</taxon>
        <taxon>Pentapetalae</taxon>
        <taxon>rosids</taxon>
        <taxon>fabids</taxon>
        <taxon>Rosales</taxon>
        <taxon>Moraceae</taxon>
        <taxon>Ficeae</taxon>
        <taxon>Ficus</taxon>
    </lineage>
</organism>
<reference evidence="2" key="1">
    <citation type="submission" date="2023-07" db="EMBL/GenBank/DDBJ databases">
        <title>draft genome sequence of fig (Ficus carica).</title>
        <authorList>
            <person name="Takahashi T."/>
            <person name="Nishimura K."/>
        </authorList>
    </citation>
    <scope>NUCLEOTIDE SEQUENCE</scope>
</reference>
<evidence type="ECO:0000313" key="2">
    <source>
        <dbReference type="EMBL" id="GMN47284.1"/>
    </source>
</evidence>
<accession>A0AA88A7L3</accession>
<feature type="region of interest" description="Disordered" evidence="1">
    <location>
        <begin position="22"/>
        <end position="54"/>
    </location>
</feature>
<feature type="compositionally biased region" description="Basic and acidic residues" evidence="1">
    <location>
        <begin position="174"/>
        <end position="227"/>
    </location>
</feature>
<keyword evidence="3" id="KW-1185">Reference proteome</keyword>
<feature type="region of interest" description="Disordered" evidence="1">
    <location>
        <begin position="141"/>
        <end position="227"/>
    </location>
</feature>
<dbReference type="EMBL" id="BTGU01000025">
    <property type="protein sequence ID" value="GMN47284.1"/>
    <property type="molecule type" value="Genomic_DNA"/>
</dbReference>
<protein>
    <submittedName>
        <fullName evidence="2">Uncharacterized protein</fullName>
    </submittedName>
</protein>